<keyword evidence="2 5" id="KW-0808">Transferase</keyword>
<feature type="domain" description="Methyltransferase" evidence="4">
    <location>
        <begin position="54"/>
        <end position="144"/>
    </location>
</feature>
<sequence>MADPSPLDDVRRAYDAVAEDYAELLRDELGGKPLDRALLGAFAERVAATGDVRVIDAGCGPGRIAGHLRRLGLDVSGVDLSPGMVAIARRTYPDVDFAVGSLGALETGDASSGGVLAWYSIIHTETDGLAAVFEEFARVVVPGGWVLLAFQIGGERVRLVRPYGHDVELDAIRHDVDVVESALGAAGFTVESRTVREPAPPERVRQAYVFAQRAW</sequence>
<dbReference type="InterPro" id="IPR029063">
    <property type="entry name" value="SAM-dependent_MTases_sf"/>
</dbReference>
<accession>A0A2P8GWS5</accession>
<evidence type="ECO:0000256" key="2">
    <source>
        <dbReference type="ARBA" id="ARBA00022679"/>
    </source>
</evidence>
<evidence type="ECO:0000259" key="4">
    <source>
        <dbReference type="Pfam" id="PF13649"/>
    </source>
</evidence>
<dbReference type="EMBL" id="PYAU01000001">
    <property type="protein sequence ID" value="PSL38421.1"/>
    <property type="molecule type" value="Genomic_DNA"/>
</dbReference>
<reference evidence="6 8" key="2">
    <citation type="submission" date="2018-12" db="EMBL/GenBank/DDBJ databases">
        <authorList>
            <person name="hu s."/>
            <person name="Xu Y."/>
            <person name="Xu B."/>
            <person name="Li F."/>
        </authorList>
    </citation>
    <scope>NUCLEOTIDE SEQUENCE [LARGE SCALE GENOMIC DNA]</scope>
    <source>
        <strain evidence="6 8">KSW2-17</strain>
    </source>
</reference>
<dbReference type="Proteomes" id="UP000241203">
    <property type="component" value="Unassembled WGS sequence"/>
</dbReference>
<comment type="caution">
    <text evidence="5">The sequence shown here is derived from an EMBL/GenBank/DDBJ whole genome shotgun (WGS) entry which is preliminary data.</text>
</comment>
<evidence type="ECO:0000313" key="8">
    <source>
        <dbReference type="Proteomes" id="UP000268291"/>
    </source>
</evidence>
<evidence type="ECO:0000313" key="7">
    <source>
        <dbReference type="Proteomes" id="UP000241203"/>
    </source>
</evidence>
<dbReference type="InterPro" id="IPR041698">
    <property type="entry name" value="Methyltransf_25"/>
</dbReference>
<gene>
    <name evidence="5" type="ORF">CLV49_2043</name>
    <name evidence="6" type="ORF">ELQ93_08995</name>
</gene>
<evidence type="ECO:0000256" key="1">
    <source>
        <dbReference type="ARBA" id="ARBA00022603"/>
    </source>
</evidence>
<dbReference type="RefSeq" id="WP_106563442.1">
    <property type="nucleotide sequence ID" value="NZ_PYAU01000001.1"/>
</dbReference>
<name>A0A2P8GWS5_9MICO</name>
<evidence type="ECO:0000313" key="5">
    <source>
        <dbReference type="EMBL" id="PSL38421.1"/>
    </source>
</evidence>
<dbReference type="GO" id="GO:0032259">
    <property type="term" value="P:methylation"/>
    <property type="evidence" value="ECO:0007669"/>
    <property type="project" value="UniProtKB-KW"/>
</dbReference>
<dbReference type="GO" id="GO:0008168">
    <property type="term" value="F:methyltransferase activity"/>
    <property type="evidence" value="ECO:0007669"/>
    <property type="project" value="UniProtKB-KW"/>
</dbReference>
<dbReference type="Gene3D" id="3.40.50.150">
    <property type="entry name" value="Vaccinia Virus protein VP39"/>
    <property type="match status" value="1"/>
</dbReference>
<dbReference type="Pfam" id="PF13649">
    <property type="entry name" value="Methyltransf_25"/>
    <property type="match status" value="1"/>
</dbReference>
<dbReference type="EMBL" id="RZGY01000001">
    <property type="protein sequence ID" value="RUQ87054.1"/>
    <property type="molecule type" value="Genomic_DNA"/>
</dbReference>
<keyword evidence="8" id="KW-1185">Reference proteome</keyword>
<reference evidence="5 7" key="1">
    <citation type="submission" date="2018-03" db="EMBL/GenBank/DDBJ databases">
        <title>Genomic Encyclopedia of Archaeal and Bacterial Type Strains, Phase II (KMG-II): from individual species to whole genera.</title>
        <authorList>
            <person name="Goeker M."/>
        </authorList>
    </citation>
    <scope>NUCLEOTIDE SEQUENCE [LARGE SCALE GENOMIC DNA]</scope>
    <source>
        <strain evidence="5 7">DSM 21548</strain>
    </source>
</reference>
<protein>
    <submittedName>
        <fullName evidence="6">Class I SAM-dependent methyltransferase</fullName>
    </submittedName>
    <submittedName>
        <fullName evidence="5">Methyltransferase family protein</fullName>
    </submittedName>
</protein>
<dbReference type="OrthoDB" id="9805171at2"/>
<dbReference type="PANTHER" id="PTHR43464">
    <property type="entry name" value="METHYLTRANSFERASE"/>
    <property type="match status" value="1"/>
</dbReference>
<keyword evidence="1 5" id="KW-0489">Methyltransferase</keyword>
<evidence type="ECO:0000313" key="6">
    <source>
        <dbReference type="EMBL" id="RUQ87054.1"/>
    </source>
</evidence>
<dbReference type="SUPFAM" id="SSF53335">
    <property type="entry name" value="S-adenosyl-L-methionine-dependent methyltransferases"/>
    <property type="match status" value="1"/>
</dbReference>
<proteinExistence type="predicted"/>
<dbReference type="Proteomes" id="UP000268291">
    <property type="component" value="Unassembled WGS sequence"/>
</dbReference>
<dbReference type="AlphaFoldDB" id="A0A2P8GWS5"/>
<organism evidence="5 7">
    <name type="scientific">Labedella gwakjiensis</name>
    <dbReference type="NCBI Taxonomy" id="390269"/>
    <lineage>
        <taxon>Bacteria</taxon>
        <taxon>Bacillati</taxon>
        <taxon>Actinomycetota</taxon>
        <taxon>Actinomycetes</taxon>
        <taxon>Micrococcales</taxon>
        <taxon>Microbacteriaceae</taxon>
        <taxon>Labedella</taxon>
    </lineage>
</organism>
<dbReference type="PANTHER" id="PTHR43464:SF19">
    <property type="entry name" value="UBIQUINONE BIOSYNTHESIS O-METHYLTRANSFERASE, MITOCHONDRIAL"/>
    <property type="match status" value="1"/>
</dbReference>
<evidence type="ECO:0000256" key="3">
    <source>
        <dbReference type="ARBA" id="ARBA00022691"/>
    </source>
</evidence>
<keyword evidence="3" id="KW-0949">S-adenosyl-L-methionine</keyword>
<dbReference type="CDD" id="cd02440">
    <property type="entry name" value="AdoMet_MTases"/>
    <property type="match status" value="1"/>
</dbReference>